<protein>
    <recommendedName>
        <fullName evidence="2">Amidohydrolase-related domain-containing protein</fullName>
    </recommendedName>
</protein>
<dbReference type="SUPFAM" id="SSF51556">
    <property type="entry name" value="Metallo-dependent hydrolases"/>
    <property type="match status" value="1"/>
</dbReference>
<dbReference type="Pfam" id="PF04909">
    <property type="entry name" value="Amidohydro_2"/>
    <property type="match status" value="1"/>
</dbReference>
<proteinExistence type="predicted"/>
<dbReference type="InterPro" id="IPR032465">
    <property type="entry name" value="ACMSD"/>
</dbReference>
<reference evidence="3 4" key="1">
    <citation type="submission" date="2017-02" db="EMBL/GenBank/DDBJ databases">
        <title>The new phylogeny of genus Mycobacterium.</title>
        <authorList>
            <person name="Tortoli E."/>
            <person name="Trovato A."/>
            <person name="Cirillo D.M."/>
        </authorList>
    </citation>
    <scope>NUCLEOTIDE SEQUENCE [LARGE SCALE GENOMIC DNA]</scope>
    <source>
        <strain evidence="3 4">DSM 44338</strain>
    </source>
</reference>
<dbReference type="Proteomes" id="UP000192411">
    <property type="component" value="Unassembled WGS sequence"/>
</dbReference>
<comment type="caution">
    <text evidence="3">The sequence shown here is derived from an EMBL/GenBank/DDBJ whole genome shotgun (WGS) entry which is preliminary data.</text>
</comment>
<dbReference type="GO" id="GO:0005737">
    <property type="term" value="C:cytoplasm"/>
    <property type="evidence" value="ECO:0007669"/>
    <property type="project" value="TreeGrafter"/>
</dbReference>
<dbReference type="GO" id="GO:0019748">
    <property type="term" value="P:secondary metabolic process"/>
    <property type="evidence" value="ECO:0007669"/>
    <property type="project" value="TreeGrafter"/>
</dbReference>
<dbReference type="PANTHER" id="PTHR21240:SF28">
    <property type="entry name" value="ISO-OROTATE DECARBOXYLASE (EUROFUNG)"/>
    <property type="match status" value="1"/>
</dbReference>
<dbReference type="STRING" id="75922.BST47_26060"/>
<gene>
    <name evidence="3" type="ORF">BST47_26060</name>
</gene>
<dbReference type="AlphaFoldDB" id="A0A1X0JGM1"/>
<evidence type="ECO:0000256" key="1">
    <source>
        <dbReference type="ARBA" id="ARBA00023239"/>
    </source>
</evidence>
<evidence type="ECO:0000259" key="2">
    <source>
        <dbReference type="Pfam" id="PF04909"/>
    </source>
</evidence>
<evidence type="ECO:0000313" key="3">
    <source>
        <dbReference type="EMBL" id="ORB61780.1"/>
    </source>
</evidence>
<accession>A0A1X0JGM1</accession>
<evidence type="ECO:0000313" key="4">
    <source>
        <dbReference type="Proteomes" id="UP000192411"/>
    </source>
</evidence>
<dbReference type="InterPro" id="IPR006680">
    <property type="entry name" value="Amidohydro-rel"/>
</dbReference>
<dbReference type="PANTHER" id="PTHR21240">
    <property type="entry name" value="2-AMINO-3-CARBOXYLMUCONATE-6-SEMIALDEHYDE DECARBOXYLASE"/>
    <property type="match status" value="1"/>
</dbReference>
<organism evidence="3 4">
    <name type="scientific">Mycolicibacterium tusciae</name>
    <dbReference type="NCBI Taxonomy" id="75922"/>
    <lineage>
        <taxon>Bacteria</taxon>
        <taxon>Bacillati</taxon>
        <taxon>Actinomycetota</taxon>
        <taxon>Actinomycetes</taxon>
        <taxon>Mycobacteriales</taxon>
        <taxon>Mycobacteriaceae</taxon>
        <taxon>Mycolicibacterium</taxon>
    </lineage>
</organism>
<feature type="domain" description="Amidohydrolase-related" evidence="2">
    <location>
        <begin position="21"/>
        <end position="133"/>
    </location>
</feature>
<dbReference type="GO" id="GO:0016831">
    <property type="term" value="F:carboxy-lyase activity"/>
    <property type="evidence" value="ECO:0007669"/>
    <property type="project" value="InterPro"/>
</dbReference>
<name>A0A1X0JGM1_9MYCO</name>
<sequence length="138" mass="14832">MGRRGQRPRPADTLRRSFPTAIPSATLILGHMGAFLPLQRSRLDSRVRTIQPGTPLKQPPSAYIGTNIVFTTSGVFSPATLTGAVLEVGADAVMFSVDYPYESSQEAVARLQRTTLSAGDRAKIAHANAERILAISAR</sequence>
<dbReference type="Gene3D" id="3.20.20.140">
    <property type="entry name" value="Metal-dependent hydrolases"/>
    <property type="match status" value="1"/>
</dbReference>
<keyword evidence="4" id="KW-1185">Reference proteome</keyword>
<keyword evidence="1" id="KW-0456">Lyase</keyword>
<dbReference type="EMBL" id="MVIM01000020">
    <property type="protein sequence ID" value="ORB61780.1"/>
    <property type="molecule type" value="Genomic_DNA"/>
</dbReference>
<dbReference type="InterPro" id="IPR032466">
    <property type="entry name" value="Metal_Hydrolase"/>
</dbReference>
<dbReference type="GO" id="GO:0016787">
    <property type="term" value="F:hydrolase activity"/>
    <property type="evidence" value="ECO:0007669"/>
    <property type="project" value="InterPro"/>
</dbReference>